<feature type="non-terminal residue" evidence="1">
    <location>
        <position position="1"/>
    </location>
</feature>
<proteinExistence type="predicted"/>
<dbReference type="EMBL" id="VDMD01000016">
    <property type="protein sequence ID" value="TRM61525.1"/>
    <property type="molecule type" value="Genomic_DNA"/>
</dbReference>
<keyword evidence="2" id="KW-1185">Reference proteome</keyword>
<accession>A0A550C9Q6</accession>
<sequence>TSPRLRLPTALTFAGDFPAPLLPVALSDHTALYYSILRDPEAGLLCPSPGAPILSPYRFFLLTPNLDRFGKAEVRLKARTLVLPYTVDCSPPSQALVLPFLLHSSTREGSVILRIILSLRSNAHGPSRIDSGQASYLERGDTFFVLFLVRLRTTCL</sequence>
<dbReference type="Proteomes" id="UP000320762">
    <property type="component" value="Unassembled WGS sequence"/>
</dbReference>
<protein>
    <submittedName>
        <fullName evidence="1">Uncharacterized protein</fullName>
    </submittedName>
</protein>
<feature type="non-terminal residue" evidence="1">
    <location>
        <position position="156"/>
    </location>
</feature>
<evidence type="ECO:0000313" key="1">
    <source>
        <dbReference type="EMBL" id="TRM61525.1"/>
    </source>
</evidence>
<dbReference type="AlphaFoldDB" id="A0A550C9Q6"/>
<comment type="caution">
    <text evidence="1">The sequence shown here is derived from an EMBL/GenBank/DDBJ whole genome shotgun (WGS) entry which is preliminary data.</text>
</comment>
<evidence type="ECO:0000313" key="2">
    <source>
        <dbReference type="Proteomes" id="UP000320762"/>
    </source>
</evidence>
<name>A0A550C9Q6_9AGAR</name>
<reference evidence="1 2" key="1">
    <citation type="journal article" date="2019" name="New Phytol.">
        <title>Comparative genomics reveals unique wood-decay strategies and fruiting body development in the Schizophyllaceae.</title>
        <authorList>
            <person name="Almasi E."/>
            <person name="Sahu N."/>
            <person name="Krizsan K."/>
            <person name="Balint B."/>
            <person name="Kovacs G.M."/>
            <person name="Kiss B."/>
            <person name="Cseklye J."/>
            <person name="Drula E."/>
            <person name="Henrissat B."/>
            <person name="Nagy I."/>
            <person name="Chovatia M."/>
            <person name="Adam C."/>
            <person name="LaButti K."/>
            <person name="Lipzen A."/>
            <person name="Riley R."/>
            <person name="Grigoriev I.V."/>
            <person name="Nagy L.G."/>
        </authorList>
    </citation>
    <scope>NUCLEOTIDE SEQUENCE [LARGE SCALE GENOMIC DNA]</scope>
    <source>
        <strain evidence="1 2">NL-1724</strain>
    </source>
</reference>
<organism evidence="1 2">
    <name type="scientific">Schizophyllum amplum</name>
    <dbReference type="NCBI Taxonomy" id="97359"/>
    <lineage>
        <taxon>Eukaryota</taxon>
        <taxon>Fungi</taxon>
        <taxon>Dikarya</taxon>
        <taxon>Basidiomycota</taxon>
        <taxon>Agaricomycotina</taxon>
        <taxon>Agaricomycetes</taxon>
        <taxon>Agaricomycetidae</taxon>
        <taxon>Agaricales</taxon>
        <taxon>Schizophyllaceae</taxon>
        <taxon>Schizophyllum</taxon>
    </lineage>
</organism>
<gene>
    <name evidence="1" type="ORF">BD626DRAFT_501306</name>
</gene>